<keyword evidence="6 10" id="KW-1133">Transmembrane helix</keyword>
<feature type="compositionally biased region" description="Polar residues" evidence="9">
    <location>
        <begin position="249"/>
        <end position="258"/>
    </location>
</feature>
<reference evidence="12" key="1">
    <citation type="submission" date="2020-04" db="EMBL/GenBank/DDBJ databases">
        <title>Genome Assembly and Annotation of Botryosphaeria dothidea sdau 11-99, a Latent Pathogen of Apple Fruit Ring Rot in China.</title>
        <authorList>
            <person name="Yu C."/>
            <person name="Diao Y."/>
            <person name="Lu Q."/>
            <person name="Zhao J."/>
            <person name="Cui S."/>
            <person name="Peng C."/>
            <person name="He B."/>
            <person name="Liu H."/>
        </authorList>
    </citation>
    <scope>NUCLEOTIDE SEQUENCE [LARGE SCALE GENOMIC DNA]</scope>
    <source>
        <strain evidence="12">Sdau11-99</strain>
    </source>
</reference>
<dbReference type="GO" id="GO:0072657">
    <property type="term" value="P:protein localization to membrane"/>
    <property type="evidence" value="ECO:0007669"/>
    <property type="project" value="TreeGrafter"/>
</dbReference>
<evidence type="ECO:0000256" key="5">
    <source>
        <dbReference type="ARBA" id="ARBA00022729"/>
    </source>
</evidence>
<feature type="transmembrane region" description="Helical" evidence="10">
    <location>
        <begin position="824"/>
        <end position="847"/>
    </location>
</feature>
<feature type="transmembrane region" description="Helical" evidence="10">
    <location>
        <begin position="735"/>
        <end position="752"/>
    </location>
</feature>
<dbReference type="OrthoDB" id="1666796at2759"/>
<evidence type="ECO:0000256" key="6">
    <source>
        <dbReference type="ARBA" id="ARBA00022989"/>
    </source>
</evidence>
<dbReference type="Pfam" id="PF02990">
    <property type="entry name" value="EMP70"/>
    <property type="match status" value="1"/>
</dbReference>
<evidence type="ECO:0000256" key="9">
    <source>
        <dbReference type="SAM" id="MobiDB-lite"/>
    </source>
</evidence>
<comment type="subcellular location">
    <subcellularLocation>
        <location evidence="2">Golgi apparatus</location>
    </subcellularLocation>
    <subcellularLocation>
        <location evidence="1">Membrane</location>
        <topology evidence="1">Multi-pass membrane protein</topology>
    </subcellularLocation>
</comment>
<evidence type="ECO:0000256" key="3">
    <source>
        <dbReference type="ARBA" id="ARBA00005227"/>
    </source>
</evidence>
<evidence type="ECO:0000256" key="1">
    <source>
        <dbReference type="ARBA" id="ARBA00004141"/>
    </source>
</evidence>
<feature type="region of interest" description="Disordered" evidence="9">
    <location>
        <begin position="657"/>
        <end position="696"/>
    </location>
</feature>
<feature type="region of interest" description="Disordered" evidence="9">
    <location>
        <begin position="230"/>
        <end position="258"/>
    </location>
</feature>
<evidence type="ECO:0000256" key="8">
    <source>
        <dbReference type="ARBA" id="ARBA00023136"/>
    </source>
</evidence>
<gene>
    <name evidence="12" type="ORF">GTA08_BOTSDO09662</name>
</gene>
<proteinExistence type="inferred from homology"/>
<evidence type="ECO:0000256" key="4">
    <source>
        <dbReference type="ARBA" id="ARBA00022692"/>
    </source>
</evidence>
<evidence type="ECO:0000256" key="11">
    <source>
        <dbReference type="SAM" id="SignalP"/>
    </source>
</evidence>
<feature type="transmembrane region" description="Helical" evidence="10">
    <location>
        <begin position="623"/>
        <end position="646"/>
    </location>
</feature>
<dbReference type="Proteomes" id="UP000572817">
    <property type="component" value="Unassembled WGS sequence"/>
</dbReference>
<comment type="similarity">
    <text evidence="3">Belongs to the nonaspanin (TM9SF) (TC 9.A.2) family.</text>
</comment>
<keyword evidence="5 11" id="KW-0732">Signal</keyword>
<evidence type="ECO:0000256" key="7">
    <source>
        <dbReference type="ARBA" id="ARBA00023034"/>
    </source>
</evidence>
<dbReference type="GO" id="GO:0005794">
    <property type="term" value="C:Golgi apparatus"/>
    <property type="evidence" value="ECO:0007669"/>
    <property type="project" value="UniProtKB-SubCell"/>
</dbReference>
<feature type="transmembrane region" description="Helical" evidence="10">
    <location>
        <begin position="884"/>
        <end position="904"/>
    </location>
</feature>
<evidence type="ECO:0000313" key="13">
    <source>
        <dbReference type="Proteomes" id="UP000572817"/>
    </source>
</evidence>
<sequence>MKFFSAFALSSLFVGSMAAPVAEKRQDVGSVLTIVEGLFTQVQTYTGAINSTATNLGPLSTLQQNQTAATNYQNQVSELTTLVQGTVSKVTKLSGQTGGLTARQADATAIAGVLSNVLLEVNGALNNVNGTLGLGSLLNLASPLTDSLSGLLNGVESLVGGVLNLVQGLLGGVLSTLGLSNALSGLIGSNGVLSGLLSGGLGNSQDGLLGVFGAEEKKAHVLAPQCRIDEETDRRKRGAHRGGGLRESAAQTASRQTLVSPASLRLRPNPKTLSALILGLTRCPTWYSLPLPFVDDLLFFLPSLVARRLIRPLAAPADVTMHADVRFPRLLAFLALFLNLAHAFYIPGWSIKSYADGETIPLFVNKVYSDKTQLQYAYAELPFVCPSTGRRSPGAAGATLSLNLGEVLRGDRITLSDYELVMGVDEEARYLCSVKVDRRGLEKAKEVVRDGYVAEWIVDNLPGATSFVTTDKSRKYYAAGFKMGYEDFDPATGKPHFYVNNHVTLVIRYRTAPGRDGEHGKKVIVGFEVYTKSIEAANRDKSGIPKDLHEVDKGLELHIQPNNTDLQTRYADSSYIPDEEDIDDDATLTIPYTYSVYFREDDKLEWQNRWDMYFVNQEDSSKIHWIAIINSLLISAVLTAAVAVIFTRTVRGDIKGSSDIEKPKLPRSKSRSPRKSAEKSGLLGQIDNDDGDADISSDDEPLEDITGWKLLHGDAFRPPPFGGLLAPLVGSGSQLVFMATGLLILSALGVLNPSFRGGFISVGIALFIFAGIFSGYFSARVYKTFGGQRWQKNVIVTGTLIPGLLFSTIFILNLFVWAQASSTAIPFGTLLALLVLWLLVQLPLVYVGSWYGFEKVGAWTHPVKTNAIPRQIPPQVWYMKNLQFILLAGLLPFAVIFIELLFVFKSLWQDKSGYYYVYGFLAAVCMILFITVVEVTIIATYNQLCSENYQWWWQSFFVGGGSALWVFLACTWYYFFKLHITGFVSSMLFFAYSFLACLVYGLLTGTIGFLAAYAFVRRIYGAIKAD</sequence>
<dbReference type="PANTHER" id="PTHR10766">
    <property type="entry name" value="TRANSMEMBRANE 9 SUPERFAMILY PROTEIN"/>
    <property type="match status" value="1"/>
</dbReference>
<feature type="signal peptide" evidence="11">
    <location>
        <begin position="1"/>
        <end position="18"/>
    </location>
</feature>
<feature type="transmembrane region" description="Helical" evidence="10">
    <location>
        <begin position="987"/>
        <end position="1016"/>
    </location>
</feature>
<evidence type="ECO:0000313" key="12">
    <source>
        <dbReference type="EMBL" id="KAF4301675.1"/>
    </source>
</evidence>
<feature type="transmembrane region" description="Helical" evidence="10">
    <location>
        <begin position="951"/>
        <end position="975"/>
    </location>
</feature>
<feature type="compositionally biased region" description="Basic residues" evidence="9">
    <location>
        <begin position="665"/>
        <end position="674"/>
    </location>
</feature>
<feature type="transmembrane region" description="Helical" evidence="10">
    <location>
        <begin position="916"/>
        <end position="939"/>
    </location>
</feature>
<keyword evidence="8 10" id="KW-0472">Membrane</keyword>
<dbReference type="EMBL" id="WWBZ02000073">
    <property type="protein sequence ID" value="KAF4301675.1"/>
    <property type="molecule type" value="Genomic_DNA"/>
</dbReference>
<feature type="transmembrane region" description="Helical" evidence="10">
    <location>
        <begin position="327"/>
        <end position="346"/>
    </location>
</feature>
<feature type="transmembrane region" description="Helical" evidence="10">
    <location>
        <begin position="794"/>
        <end position="818"/>
    </location>
</feature>
<feature type="chain" id="PRO_5034865630" evidence="11">
    <location>
        <begin position="19"/>
        <end position="1026"/>
    </location>
</feature>
<keyword evidence="4 10" id="KW-0812">Transmembrane</keyword>
<evidence type="ECO:0000256" key="2">
    <source>
        <dbReference type="ARBA" id="ARBA00004555"/>
    </source>
</evidence>
<dbReference type="InterPro" id="IPR004240">
    <property type="entry name" value="EMP70"/>
</dbReference>
<dbReference type="GO" id="GO:0016020">
    <property type="term" value="C:membrane"/>
    <property type="evidence" value="ECO:0007669"/>
    <property type="project" value="UniProtKB-SubCell"/>
</dbReference>
<protein>
    <submittedName>
        <fullName evidence="12">Nonaspanin (TM9SF)</fullName>
    </submittedName>
</protein>
<feature type="compositionally biased region" description="Acidic residues" evidence="9">
    <location>
        <begin position="687"/>
        <end position="696"/>
    </location>
</feature>
<organism evidence="12 13">
    <name type="scientific">Botryosphaeria dothidea</name>
    <dbReference type="NCBI Taxonomy" id="55169"/>
    <lineage>
        <taxon>Eukaryota</taxon>
        <taxon>Fungi</taxon>
        <taxon>Dikarya</taxon>
        <taxon>Ascomycota</taxon>
        <taxon>Pezizomycotina</taxon>
        <taxon>Dothideomycetes</taxon>
        <taxon>Dothideomycetes incertae sedis</taxon>
        <taxon>Botryosphaeriales</taxon>
        <taxon>Botryosphaeriaceae</taxon>
        <taxon>Botryosphaeria</taxon>
    </lineage>
</organism>
<dbReference type="AlphaFoldDB" id="A0A8H4MY14"/>
<keyword evidence="13" id="KW-1185">Reference proteome</keyword>
<keyword evidence="7" id="KW-0333">Golgi apparatus</keyword>
<name>A0A8H4MY14_9PEZI</name>
<accession>A0A8H4MY14</accession>
<dbReference type="PANTHER" id="PTHR10766:SF55">
    <property type="entry name" value="TRANSMEMBRANE 9 SUPERFAMILY MEMBER 4"/>
    <property type="match status" value="1"/>
</dbReference>
<feature type="transmembrane region" description="Helical" evidence="10">
    <location>
        <begin position="758"/>
        <end position="782"/>
    </location>
</feature>
<comment type="caution">
    <text evidence="12">The sequence shown here is derived from an EMBL/GenBank/DDBJ whole genome shotgun (WGS) entry which is preliminary data.</text>
</comment>
<evidence type="ECO:0000256" key="10">
    <source>
        <dbReference type="SAM" id="Phobius"/>
    </source>
</evidence>